<accession>B0DTQ6</accession>
<dbReference type="OrthoDB" id="10261556at2759"/>
<dbReference type="HOGENOM" id="CLU_1875792_0_0_1"/>
<protein>
    <submittedName>
        <fullName evidence="2">Predicted protein</fullName>
    </submittedName>
</protein>
<name>B0DTQ6_LACBS</name>
<reference evidence="2 3" key="1">
    <citation type="journal article" date="2008" name="Nature">
        <title>The genome of Laccaria bicolor provides insights into mycorrhizal symbiosis.</title>
        <authorList>
            <person name="Martin F."/>
            <person name="Aerts A."/>
            <person name="Ahren D."/>
            <person name="Brun A."/>
            <person name="Danchin E.G.J."/>
            <person name="Duchaussoy F."/>
            <person name="Gibon J."/>
            <person name="Kohler A."/>
            <person name="Lindquist E."/>
            <person name="Pereda V."/>
            <person name="Salamov A."/>
            <person name="Shapiro H.J."/>
            <person name="Wuyts J."/>
            <person name="Blaudez D."/>
            <person name="Buee M."/>
            <person name="Brokstein P."/>
            <person name="Canbaeck B."/>
            <person name="Cohen D."/>
            <person name="Courty P.E."/>
            <person name="Coutinho P.M."/>
            <person name="Delaruelle C."/>
            <person name="Detter J.C."/>
            <person name="Deveau A."/>
            <person name="DiFazio S."/>
            <person name="Duplessis S."/>
            <person name="Fraissinet-Tachet L."/>
            <person name="Lucic E."/>
            <person name="Frey-Klett P."/>
            <person name="Fourrey C."/>
            <person name="Feussner I."/>
            <person name="Gay G."/>
            <person name="Grimwood J."/>
            <person name="Hoegger P.J."/>
            <person name="Jain P."/>
            <person name="Kilaru S."/>
            <person name="Labbe J."/>
            <person name="Lin Y.C."/>
            <person name="Legue V."/>
            <person name="Le Tacon F."/>
            <person name="Marmeisse R."/>
            <person name="Melayah D."/>
            <person name="Montanini B."/>
            <person name="Muratet M."/>
            <person name="Nehls U."/>
            <person name="Niculita-Hirzel H."/>
            <person name="Oudot-Le Secq M.P."/>
            <person name="Peter M."/>
            <person name="Quesneville H."/>
            <person name="Rajashekar B."/>
            <person name="Reich M."/>
            <person name="Rouhier N."/>
            <person name="Schmutz J."/>
            <person name="Yin T."/>
            <person name="Chalot M."/>
            <person name="Henrissat B."/>
            <person name="Kuees U."/>
            <person name="Lucas S."/>
            <person name="Van de Peer Y."/>
            <person name="Podila G.K."/>
            <person name="Polle A."/>
            <person name="Pukkila P.J."/>
            <person name="Richardson P.M."/>
            <person name="Rouze P."/>
            <person name="Sanders I.R."/>
            <person name="Stajich J.E."/>
            <person name="Tunlid A."/>
            <person name="Tuskan G."/>
            <person name="Grigoriev I.V."/>
        </authorList>
    </citation>
    <scope>NUCLEOTIDE SEQUENCE [LARGE SCALE GENOMIC DNA]</scope>
    <source>
        <strain evidence="3">S238N-H82 / ATCC MYA-4686</strain>
    </source>
</reference>
<feature type="region of interest" description="Disordered" evidence="1">
    <location>
        <begin position="53"/>
        <end position="98"/>
    </location>
</feature>
<gene>
    <name evidence="2" type="ORF">LACBIDRAFT_310214</name>
</gene>
<feature type="compositionally biased region" description="Basic and acidic residues" evidence="1">
    <location>
        <begin position="79"/>
        <end position="89"/>
    </location>
</feature>
<evidence type="ECO:0000313" key="3">
    <source>
        <dbReference type="Proteomes" id="UP000001194"/>
    </source>
</evidence>
<keyword evidence="3" id="KW-1185">Reference proteome</keyword>
<dbReference type="EMBL" id="DS547134">
    <property type="protein sequence ID" value="EDR02022.1"/>
    <property type="molecule type" value="Genomic_DNA"/>
</dbReference>
<feature type="compositionally biased region" description="Basic and acidic residues" evidence="1">
    <location>
        <begin position="53"/>
        <end position="64"/>
    </location>
</feature>
<evidence type="ECO:0000313" key="2">
    <source>
        <dbReference type="EMBL" id="EDR02022.1"/>
    </source>
</evidence>
<organism evidence="3">
    <name type="scientific">Laccaria bicolor (strain S238N-H82 / ATCC MYA-4686)</name>
    <name type="common">Bicoloured deceiver</name>
    <name type="synonym">Laccaria laccata var. bicolor</name>
    <dbReference type="NCBI Taxonomy" id="486041"/>
    <lineage>
        <taxon>Eukaryota</taxon>
        <taxon>Fungi</taxon>
        <taxon>Dikarya</taxon>
        <taxon>Basidiomycota</taxon>
        <taxon>Agaricomycotina</taxon>
        <taxon>Agaricomycetes</taxon>
        <taxon>Agaricomycetidae</taxon>
        <taxon>Agaricales</taxon>
        <taxon>Agaricineae</taxon>
        <taxon>Hydnangiaceae</taxon>
        <taxon>Laccaria</taxon>
    </lineage>
</organism>
<dbReference type="GeneID" id="6082978"/>
<evidence type="ECO:0000256" key="1">
    <source>
        <dbReference type="SAM" id="MobiDB-lite"/>
    </source>
</evidence>
<proteinExistence type="predicted"/>
<dbReference type="Proteomes" id="UP000001194">
    <property type="component" value="Unassembled WGS sequence"/>
</dbReference>
<sequence>MGIDLPDISIVVQWRATCDMCTLWQCFSHAACDFSLNAIALFLVEPKHFDDTKAEKVARKEKRDGKRKSSLAAALGKRKRDDNEDDGSHRMSLPPRGWRNVEKRPTLVIFFSGFCLTPPHHYLPNESTTHRRLAVN</sequence>
<dbReference type="RefSeq" id="XP_001887413.1">
    <property type="nucleotide sequence ID" value="XM_001887378.1"/>
</dbReference>
<dbReference type="InParanoid" id="B0DTQ6"/>
<dbReference type="AlphaFoldDB" id="B0DTQ6"/>
<dbReference type="KEGG" id="lbc:LACBIDRAFT_310214"/>